<dbReference type="SUPFAM" id="SSF46955">
    <property type="entry name" value="Putative DNA-binding domain"/>
    <property type="match status" value="1"/>
</dbReference>
<dbReference type="EMBL" id="SEWF01000078">
    <property type="protein sequence ID" value="RYU92688.1"/>
    <property type="molecule type" value="Genomic_DNA"/>
</dbReference>
<accession>A0A4Q5LSV6</accession>
<dbReference type="OrthoDB" id="9806994at2"/>
<dbReference type="GO" id="GO:0003677">
    <property type="term" value="F:DNA binding"/>
    <property type="evidence" value="ECO:0007669"/>
    <property type="project" value="UniProtKB-KW"/>
</dbReference>
<evidence type="ECO:0000313" key="1">
    <source>
        <dbReference type="EMBL" id="RYU92688.1"/>
    </source>
</evidence>
<keyword evidence="1" id="KW-0238">DNA-binding</keyword>
<keyword evidence="2" id="KW-1185">Reference proteome</keyword>
<sequence length="67" mass="7793">MENPHLCQPLLNRKRAAHEVNSTLGTLEVWNSTGTKELVYIKIGRAVRYRPYDLLAFNLARLRIRKS</sequence>
<organism evidence="1 2">
    <name type="scientific">Emticicia agri</name>
    <dbReference type="NCBI Taxonomy" id="2492393"/>
    <lineage>
        <taxon>Bacteria</taxon>
        <taxon>Pseudomonadati</taxon>
        <taxon>Bacteroidota</taxon>
        <taxon>Cytophagia</taxon>
        <taxon>Cytophagales</taxon>
        <taxon>Leadbetterellaceae</taxon>
        <taxon>Emticicia</taxon>
    </lineage>
</organism>
<evidence type="ECO:0000313" key="2">
    <source>
        <dbReference type="Proteomes" id="UP000293162"/>
    </source>
</evidence>
<gene>
    <name evidence="1" type="ORF">EWM59_25910</name>
</gene>
<protein>
    <submittedName>
        <fullName evidence="1">DNA-binding protein</fullName>
    </submittedName>
</protein>
<comment type="caution">
    <text evidence="1">The sequence shown here is derived from an EMBL/GenBank/DDBJ whole genome shotgun (WGS) entry which is preliminary data.</text>
</comment>
<name>A0A4Q5LSV6_9BACT</name>
<proteinExistence type="predicted"/>
<reference evidence="1 2" key="1">
    <citation type="submission" date="2019-02" db="EMBL/GenBank/DDBJ databases">
        <title>Bacterial novel species Emticicia sp. 17J42-9 isolated from soil.</title>
        <authorList>
            <person name="Jung H.-Y."/>
        </authorList>
    </citation>
    <scope>NUCLEOTIDE SEQUENCE [LARGE SCALE GENOMIC DNA]</scope>
    <source>
        <strain evidence="1 2">17J42-9</strain>
    </source>
</reference>
<dbReference type="AlphaFoldDB" id="A0A4Q5LSV6"/>
<dbReference type="InterPro" id="IPR009061">
    <property type="entry name" value="DNA-bd_dom_put_sf"/>
</dbReference>
<dbReference type="Proteomes" id="UP000293162">
    <property type="component" value="Unassembled WGS sequence"/>
</dbReference>